<evidence type="ECO:0000256" key="2">
    <source>
        <dbReference type="ARBA" id="ARBA00023015"/>
    </source>
</evidence>
<feature type="domain" description="HTH luxR-type" evidence="6">
    <location>
        <begin position="140"/>
        <end position="205"/>
    </location>
</feature>
<dbReference type="PANTHER" id="PTHR43214:SF41">
    <property type="entry name" value="NITRATE_NITRITE RESPONSE REGULATOR PROTEIN NARP"/>
    <property type="match status" value="1"/>
</dbReference>
<dbReference type="EMBL" id="JH651379">
    <property type="protein sequence ID" value="EIJ38549.1"/>
    <property type="molecule type" value="Genomic_DNA"/>
</dbReference>
<protein>
    <submittedName>
        <fullName evidence="8">Response regulator containing a CheY-like receiver domain and an HTH DNA-binding domain</fullName>
    </submittedName>
</protein>
<keyword evidence="3 8" id="KW-0238">DNA-binding</keyword>
<dbReference type="InterPro" id="IPR039420">
    <property type="entry name" value="WalR-like"/>
</dbReference>
<evidence type="ECO:0000313" key="8">
    <source>
        <dbReference type="EMBL" id="EIJ38549.1"/>
    </source>
</evidence>
<evidence type="ECO:0000256" key="5">
    <source>
        <dbReference type="PROSITE-ProRule" id="PRU00169"/>
    </source>
</evidence>
<dbReference type="PROSITE" id="PS50043">
    <property type="entry name" value="HTH_LUXR_2"/>
    <property type="match status" value="1"/>
</dbReference>
<dbReference type="Pfam" id="PF00072">
    <property type="entry name" value="Response_reg"/>
    <property type="match status" value="1"/>
</dbReference>
<sequence>MNPSIITADDHPFLLKGLNDFLIENKYNILDSAQDGNTAYNLIVKHKPNIAILDIEMPKMTGLEVALNCKKNNIKTKIILITLHKEPDLIYQAKELNVEGYILKEFAIEEIKLCIEEICQNRRYYSPIILHKTKSLQLNKDDILAIFTPSEIKILRLIAKEKTNREIAEMLFISIRTVEKHRSNIINKLEIPHKTNALLLWAIENQELLLK</sequence>
<dbReference type="SMART" id="SM00448">
    <property type="entry name" value="REC"/>
    <property type="match status" value="1"/>
</dbReference>
<accession>I3C4K6</accession>
<dbReference type="HOGENOM" id="CLU_000445_90_1_10"/>
<dbReference type="InterPro" id="IPR058245">
    <property type="entry name" value="NreC/VraR/RcsB-like_REC"/>
</dbReference>
<reference evidence="8 9" key="1">
    <citation type="submission" date="2012-02" db="EMBL/GenBank/DDBJ databases">
        <title>Improved High-Quality Draft genome of Joostella marina DSM 19592.</title>
        <authorList>
            <consortium name="US DOE Joint Genome Institute (JGI-PGF)"/>
            <person name="Lucas S."/>
            <person name="Copeland A."/>
            <person name="Lapidus A."/>
            <person name="Bruce D."/>
            <person name="Goodwin L."/>
            <person name="Pitluck S."/>
            <person name="Peters L."/>
            <person name="Chertkov O."/>
            <person name="Ovchinnikova G."/>
            <person name="Kyrpides N."/>
            <person name="Mavromatis K."/>
            <person name="Detter J.C."/>
            <person name="Han C."/>
            <person name="Land M."/>
            <person name="Hauser L."/>
            <person name="Markowitz V."/>
            <person name="Cheng J.-F."/>
            <person name="Hugenholtz P."/>
            <person name="Woyke T."/>
            <person name="Wu D."/>
            <person name="Tindall B."/>
            <person name="Brambilla E."/>
            <person name="Klenk H.-P."/>
            <person name="Eisen J.A."/>
        </authorList>
    </citation>
    <scope>NUCLEOTIDE SEQUENCE [LARGE SCALE GENOMIC DNA]</scope>
    <source>
        <strain evidence="8 9">DSM 19592</strain>
    </source>
</reference>
<dbReference type="PANTHER" id="PTHR43214">
    <property type="entry name" value="TWO-COMPONENT RESPONSE REGULATOR"/>
    <property type="match status" value="1"/>
</dbReference>
<dbReference type="GO" id="GO:0000160">
    <property type="term" value="P:phosphorelay signal transduction system"/>
    <property type="evidence" value="ECO:0007669"/>
    <property type="project" value="InterPro"/>
</dbReference>
<dbReference type="OrthoDB" id="9795108at2"/>
<dbReference type="InterPro" id="IPR000792">
    <property type="entry name" value="Tscrpt_reg_LuxR_C"/>
</dbReference>
<dbReference type="InterPro" id="IPR011006">
    <property type="entry name" value="CheY-like_superfamily"/>
</dbReference>
<dbReference type="PROSITE" id="PS50110">
    <property type="entry name" value="RESPONSE_REGULATORY"/>
    <property type="match status" value="1"/>
</dbReference>
<dbReference type="GO" id="GO:0006355">
    <property type="term" value="P:regulation of DNA-templated transcription"/>
    <property type="evidence" value="ECO:0007669"/>
    <property type="project" value="InterPro"/>
</dbReference>
<name>I3C4K6_9FLAO</name>
<keyword evidence="4" id="KW-0804">Transcription</keyword>
<dbReference type="SUPFAM" id="SSF52172">
    <property type="entry name" value="CheY-like"/>
    <property type="match status" value="1"/>
</dbReference>
<dbReference type="CDD" id="cd06170">
    <property type="entry name" value="LuxR_C_like"/>
    <property type="match status" value="1"/>
</dbReference>
<keyword evidence="2" id="KW-0805">Transcription regulation</keyword>
<dbReference type="Proteomes" id="UP000004690">
    <property type="component" value="Unassembled WGS sequence"/>
</dbReference>
<keyword evidence="1 5" id="KW-0597">Phosphoprotein</keyword>
<dbReference type="SMART" id="SM00421">
    <property type="entry name" value="HTH_LUXR"/>
    <property type="match status" value="1"/>
</dbReference>
<dbReference type="Gene3D" id="3.40.50.2300">
    <property type="match status" value="1"/>
</dbReference>
<evidence type="ECO:0000313" key="9">
    <source>
        <dbReference type="Proteomes" id="UP000004690"/>
    </source>
</evidence>
<organism evidence="8 9">
    <name type="scientific">Galbibacter orientalis DSM 19592</name>
    <dbReference type="NCBI Taxonomy" id="926559"/>
    <lineage>
        <taxon>Bacteria</taxon>
        <taxon>Pseudomonadati</taxon>
        <taxon>Bacteroidota</taxon>
        <taxon>Flavobacteriia</taxon>
        <taxon>Flavobacteriales</taxon>
        <taxon>Flavobacteriaceae</taxon>
        <taxon>Galbibacter</taxon>
    </lineage>
</organism>
<dbReference type="InterPro" id="IPR001789">
    <property type="entry name" value="Sig_transdc_resp-reg_receiver"/>
</dbReference>
<feature type="modified residue" description="4-aspartylphosphate" evidence="5">
    <location>
        <position position="54"/>
    </location>
</feature>
<evidence type="ECO:0000256" key="4">
    <source>
        <dbReference type="ARBA" id="ARBA00023163"/>
    </source>
</evidence>
<dbReference type="eggNOG" id="COG2197">
    <property type="taxonomic scope" value="Bacteria"/>
</dbReference>
<proteinExistence type="predicted"/>
<dbReference type="PRINTS" id="PR00038">
    <property type="entry name" value="HTHLUXR"/>
</dbReference>
<dbReference type="CDD" id="cd17535">
    <property type="entry name" value="REC_NarL-like"/>
    <property type="match status" value="1"/>
</dbReference>
<evidence type="ECO:0000256" key="1">
    <source>
        <dbReference type="ARBA" id="ARBA00022553"/>
    </source>
</evidence>
<dbReference type="AlphaFoldDB" id="I3C4K6"/>
<evidence type="ECO:0000256" key="3">
    <source>
        <dbReference type="ARBA" id="ARBA00023125"/>
    </source>
</evidence>
<dbReference type="STRING" id="926559.JoomaDRAFT_1534"/>
<dbReference type="Pfam" id="PF00196">
    <property type="entry name" value="GerE"/>
    <property type="match status" value="1"/>
</dbReference>
<evidence type="ECO:0000259" key="7">
    <source>
        <dbReference type="PROSITE" id="PS50110"/>
    </source>
</evidence>
<feature type="domain" description="Response regulatory" evidence="7">
    <location>
        <begin position="4"/>
        <end position="119"/>
    </location>
</feature>
<dbReference type="GO" id="GO:0003677">
    <property type="term" value="F:DNA binding"/>
    <property type="evidence" value="ECO:0007669"/>
    <property type="project" value="UniProtKB-KW"/>
</dbReference>
<keyword evidence="9" id="KW-1185">Reference proteome</keyword>
<gene>
    <name evidence="8" type="ORF">JoomaDRAFT_1534</name>
</gene>
<evidence type="ECO:0000259" key="6">
    <source>
        <dbReference type="PROSITE" id="PS50043"/>
    </source>
</evidence>
<dbReference type="SUPFAM" id="SSF46894">
    <property type="entry name" value="C-terminal effector domain of the bipartite response regulators"/>
    <property type="match status" value="1"/>
</dbReference>
<dbReference type="InterPro" id="IPR016032">
    <property type="entry name" value="Sig_transdc_resp-reg_C-effctor"/>
</dbReference>